<gene>
    <name evidence="10" type="primary">RIPK_4</name>
    <name evidence="10" type="ORF">Zm00014a_014803</name>
</gene>
<feature type="region of interest" description="Disordered" evidence="8">
    <location>
        <begin position="15"/>
        <end position="36"/>
    </location>
</feature>
<protein>
    <recommendedName>
        <fullName evidence="1">non-specific serine/threonine protein kinase</fullName>
        <ecNumber evidence="1">2.7.11.1</ecNumber>
    </recommendedName>
</protein>
<evidence type="ECO:0000256" key="5">
    <source>
        <dbReference type="ARBA" id="ARBA00022840"/>
    </source>
</evidence>
<dbReference type="PROSITE" id="PS00108">
    <property type="entry name" value="PROTEIN_KINASE_ST"/>
    <property type="match status" value="1"/>
</dbReference>
<evidence type="ECO:0000256" key="1">
    <source>
        <dbReference type="ARBA" id="ARBA00012513"/>
    </source>
</evidence>
<organism evidence="10 11">
    <name type="scientific">Zea mays</name>
    <name type="common">Maize</name>
    <dbReference type="NCBI Taxonomy" id="4577"/>
    <lineage>
        <taxon>Eukaryota</taxon>
        <taxon>Viridiplantae</taxon>
        <taxon>Streptophyta</taxon>
        <taxon>Embryophyta</taxon>
        <taxon>Tracheophyta</taxon>
        <taxon>Spermatophyta</taxon>
        <taxon>Magnoliopsida</taxon>
        <taxon>Liliopsida</taxon>
        <taxon>Poales</taxon>
        <taxon>Poaceae</taxon>
        <taxon>PACMAD clade</taxon>
        <taxon>Panicoideae</taxon>
        <taxon>Andropogonodae</taxon>
        <taxon>Andropogoneae</taxon>
        <taxon>Tripsacinae</taxon>
        <taxon>Zea</taxon>
    </lineage>
</organism>
<name>A0A3L6EI89_MAIZE</name>
<evidence type="ECO:0000256" key="4">
    <source>
        <dbReference type="ARBA" id="ARBA00022777"/>
    </source>
</evidence>
<dbReference type="InterPro" id="IPR001245">
    <property type="entry name" value="Ser-Thr/Tyr_kinase_cat_dom"/>
</dbReference>
<comment type="catalytic activity">
    <reaction evidence="7">
        <text>L-seryl-[protein] + ATP = O-phospho-L-seryl-[protein] + ADP + H(+)</text>
        <dbReference type="Rhea" id="RHEA:17989"/>
        <dbReference type="Rhea" id="RHEA-COMP:9863"/>
        <dbReference type="Rhea" id="RHEA-COMP:11604"/>
        <dbReference type="ChEBI" id="CHEBI:15378"/>
        <dbReference type="ChEBI" id="CHEBI:29999"/>
        <dbReference type="ChEBI" id="CHEBI:30616"/>
        <dbReference type="ChEBI" id="CHEBI:83421"/>
        <dbReference type="ChEBI" id="CHEBI:456216"/>
        <dbReference type="EC" id="2.7.11.1"/>
    </reaction>
</comment>
<dbReference type="GO" id="GO:0004674">
    <property type="term" value="F:protein serine/threonine kinase activity"/>
    <property type="evidence" value="ECO:0007669"/>
    <property type="project" value="UniProtKB-EC"/>
</dbReference>
<dbReference type="InterPro" id="IPR011009">
    <property type="entry name" value="Kinase-like_dom_sf"/>
</dbReference>
<evidence type="ECO:0000259" key="9">
    <source>
        <dbReference type="PROSITE" id="PS50011"/>
    </source>
</evidence>
<evidence type="ECO:0000313" key="11">
    <source>
        <dbReference type="Proteomes" id="UP000251960"/>
    </source>
</evidence>
<dbReference type="AlphaFoldDB" id="A0A3L6EI89"/>
<dbReference type="Gene3D" id="1.10.510.10">
    <property type="entry name" value="Transferase(Phosphotransferase) domain 1"/>
    <property type="match status" value="1"/>
</dbReference>
<evidence type="ECO:0000313" key="10">
    <source>
        <dbReference type="EMBL" id="PWZ20769.1"/>
    </source>
</evidence>
<keyword evidence="2" id="KW-0808">Transferase</keyword>
<evidence type="ECO:0000256" key="8">
    <source>
        <dbReference type="SAM" id="MobiDB-lite"/>
    </source>
</evidence>
<feature type="compositionally biased region" description="Low complexity" evidence="8">
    <location>
        <begin position="422"/>
        <end position="438"/>
    </location>
</feature>
<dbReference type="Proteomes" id="UP000251960">
    <property type="component" value="Chromosome 5"/>
</dbReference>
<feature type="region of interest" description="Disordered" evidence="8">
    <location>
        <begin position="410"/>
        <end position="444"/>
    </location>
</feature>
<accession>A0A3L6EI89</accession>
<keyword evidence="5" id="KW-0067">ATP-binding</keyword>
<dbReference type="EMBL" id="NCVQ01000006">
    <property type="protein sequence ID" value="PWZ20769.1"/>
    <property type="molecule type" value="Genomic_DNA"/>
</dbReference>
<dbReference type="Gene3D" id="3.30.200.20">
    <property type="entry name" value="Phosphorylase Kinase, domain 1"/>
    <property type="match status" value="1"/>
</dbReference>
<comment type="caution">
    <text evidence="10">The sequence shown here is derived from an EMBL/GenBank/DDBJ whole genome shotgun (WGS) entry which is preliminary data.</text>
</comment>
<dbReference type="InterPro" id="IPR008271">
    <property type="entry name" value="Ser/Thr_kinase_AS"/>
</dbReference>
<dbReference type="EC" id="2.7.11.1" evidence="1"/>
<feature type="domain" description="Protein kinase" evidence="9">
    <location>
        <begin position="80"/>
        <end position="363"/>
    </location>
</feature>
<evidence type="ECO:0000256" key="6">
    <source>
        <dbReference type="ARBA" id="ARBA00047899"/>
    </source>
</evidence>
<proteinExistence type="predicted"/>
<dbReference type="SUPFAM" id="SSF56112">
    <property type="entry name" value="Protein kinase-like (PK-like)"/>
    <property type="match status" value="1"/>
</dbReference>
<reference evidence="10 11" key="1">
    <citation type="journal article" date="2018" name="Nat. Genet.">
        <title>Extensive intraspecific gene order and gene structural variations between Mo17 and other maize genomes.</title>
        <authorList>
            <person name="Sun S."/>
            <person name="Zhou Y."/>
            <person name="Chen J."/>
            <person name="Shi J."/>
            <person name="Zhao H."/>
            <person name="Zhao H."/>
            <person name="Song W."/>
            <person name="Zhang M."/>
            <person name="Cui Y."/>
            <person name="Dong X."/>
            <person name="Liu H."/>
            <person name="Ma X."/>
            <person name="Jiao Y."/>
            <person name="Wang B."/>
            <person name="Wei X."/>
            <person name="Stein J.C."/>
            <person name="Glaubitz J.C."/>
            <person name="Lu F."/>
            <person name="Yu G."/>
            <person name="Liang C."/>
            <person name="Fengler K."/>
            <person name="Li B."/>
            <person name="Rafalski A."/>
            <person name="Schnable P.S."/>
            <person name="Ware D.H."/>
            <person name="Buckler E.S."/>
            <person name="Lai J."/>
        </authorList>
    </citation>
    <scope>NUCLEOTIDE SEQUENCE [LARGE SCALE GENOMIC DNA]</scope>
    <source>
        <strain evidence="11">cv. Missouri 17</strain>
        <tissue evidence="10">Seedling</tissue>
    </source>
</reference>
<dbReference type="PROSITE" id="PS50011">
    <property type="entry name" value="PROTEIN_KINASE_DOM"/>
    <property type="match status" value="1"/>
</dbReference>
<dbReference type="InterPro" id="IPR050823">
    <property type="entry name" value="Plant_Ser_Thr_Prot_Kinase"/>
</dbReference>
<dbReference type="Pfam" id="PF07714">
    <property type="entry name" value="PK_Tyr_Ser-Thr"/>
    <property type="match status" value="1"/>
</dbReference>
<dbReference type="FunFam" id="3.30.200.20:FF:000228">
    <property type="entry name" value="Serine/threonine-protein kinase BIK1"/>
    <property type="match status" value="1"/>
</dbReference>
<dbReference type="InterPro" id="IPR000719">
    <property type="entry name" value="Prot_kinase_dom"/>
</dbReference>
<evidence type="ECO:0000256" key="2">
    <source>
        <dbReference type="ARBA" id="ARBA00022679"/>
    </source>
</evidence>
<dbReference type="FunFam" id="1.10.510.10:FF:000095">
    <property type="entry name" value="protein STRUBBELIG-RECEPTOR FAMILY 8"/>
    <property type="match status" value="1"/>
</dbReference>
<evidence type="ECO:0000256" key="3">
    <source>
        <dbReference type="ARBA" id="ARBA00022741"/>
    </source>
</evidence>
<keyword evidence="3" id="KW-0547">Nucleotide-binding</keyword>
<sequence length="444" mass="48725">MRMLFRCLVGWSEPAAPAESGDEQQQQQARRLGKKKAVRRMRSATARLRSLSLGELSRTLASSGLHAFTQAELRAATRGVSGSQLIGEGGFGPVYRGFLDERLRPGELEPQHVAVKFLDADGQQGHREWLAEVVYLGMLKHPHLVKLIGYGCEDEQRMLVYEYMDRGSLEHHLFTNLLSTLPWRTRLKIAVGAAKGLAFLHEADTPVIYRDFKASNVLLDSDYTAKLSDFGLAKEGPQGDETHVTTRVMGTHGYAAPEYILTGHLTSKSDVYSFGVVLLELLSGRRSVDRRRRGREQHLVDWARPHLRHPERLLHRVMDPSLDGQYSARAAREAATVAYRCLHSVPKSRPTMRAAVDALEPLLAVCGDVPAGPFVYTVPPEPEPDGSDEAAATATAAVARKKCLASAAHAKGELRTTGQRHASSVAGQRSSSSPSPEQSTDRGA</sequence>
<dbReference type="GO" id="GO:0005524">
    <property type="term" value="F:ATP binding"/>
    <property type="evidence" value="ECO:0007669"/>
    <property type="project" value="UniProtKB-KW"/>
</dbReference>
<comment type="catalytic activity">
    <reaction evidence="6">
        <text>L-threonyl-[protein] + ATP = O-phospho-L-threonyl-[protein] + ADP + H(+)</text>
        <dbReference type="Rhea" id="RHEA:46608"/>
        <dbReference type="Rhea" id="RHEA-COMP:11060"/>
        <dbReference type="Rhea" id="RHEA-COMP:11605"/>
        <dbReference type="ChEBI" id="CHEBI:15378"/>
        <dbReference type="ChEBI" id="CHEBI:30013"/>
        <dbReference type="ChEBI" id="CHEBI:30616"/>
        <dbReference type="ChEBI" id="CHEBI:61977"/>
        <dbReference type="ChEBI" id="CHEBI:456216"/>
        <dbReference type="EC" id="2.7.11.1"/>
    </reaction>
</comment>
<dbReference type="PANTHER" id="PTHR45621">
    <property type="entry name" value="OS01G0588500 PROTEIN-RELATED"/>
    <property type="match status" value="1"/>
</dbReference>
<keyword evidence="4 10" id="KW-0418">Kinase</keyword>
<dbReference type="ExpressionAtlas" id="A0A3L6EI89">
    <property type="expression patterns" value="baseline and differential"/>
</dbReference>
<evidence type="ECO:0000256" key="7">
    <source>
        <dbReference type="ARBA" id="ARBA00048679"/>
    </source>
</evidence>